<reference evidence="2 3" key="1">
    <citation type="submission" date="2016-12" db="EMBL/GenBank/DDBJ databases">
        <title>Isolation and genomic insights into novel planktonic Zetaproteobacteria from stratified waters of the Chesapeake Bay.</title>
        <authorList>
            <person name="McAllister S.M."/>
            <person name="Kato S."/>
            <person name="Chan C.S."/>
            <person name="Chiu B.K."/>
            <person name="Field E.K."/>
        </authorList>
    </citation>
    <scope>NUCLEOTIDE SEQUENCE [LARGE SCALE GENOMIC DNA]</scope>
    <source>
        <strain evidence="2 3">CP-8</strain>
    </source>
</reference>
<proteinExistence type="predicted"/>
<sequence>MPLLGDFFSRLLSAGTRNKRLPSAAKEAAPDQGTAGQADADASIAAILRSLRATANPPADVYDLISPPGLHGNTLNRLRAKIHDIPPMPEIWHQIQQILDKPEASATELGACIAKDPVLSAKVLMVCNSSAYRSPASPEITNMPLAIARLGLDATSNIIFQTVAPKLEKGEENRFQVHQIWMHSQVISSLTRILVAPCHRLSLHDASLMGMLHDIGKLAILYIESDDKLAALKKAIASGEETLWAEHKILGYTHIDAGISLALHWRLPKQVRQYISYHHHASSLPASAIPIGLRHGMVAVSLAHIILRHFTAAGEENMGRLIWTPQGCTYAAINDRFIASELQIPLNNEETYRLIEREMARTRQIMPELFS</sequence>
<evidence type="ECO:0000259" key="1">
    <source>
        <dbReference type="PROSITE" id="PS51833"/>
    </source>
</evidence>
<organism evidence="2 3">
    <name type="scientific">Mariprofundus ferrinatatus</name>
    <dbReference type="NCBI Taxonomy" id="1921087"/>
    <lineage>
        <taxon>Bacteria</taxon>
        <taxon>Pseudomonadati</taxon>
        <taxon>Pseudomonadota</taxon>
        <taxon>Candidatius Mariprofundia</taxon>
        <taxon>Mariprofundales</taxon>
        <taxon>Mariprofundaceae</taxon>
        <taxon>Mariprofundus</taxon>
    </lineage>
</organism>
<keyword evidence="3" id="KW-1185">Reference proteome</keyword>
<protein>
    <submittedName>
        <fullName evidence="2">HDOD domain-containing protein</fullName>
    </submittedName>
</protein>
<name>A0A2K8L9T0_9PROT</name>
<dbReference type="InterPro" id="IPR013976">
    <property type="entry name" value="HDOD"/>
</dbReference>
<dbReference type="EMBL" id="CP018800">
    <property type="protein sequence ID" value="ATX83009.1"/>
    <property type="molecule type" value="Genomic_DNA"/>
</dbReference>
<feature type="domain" description="HDOD" evidence="1">
    <location>
        <begin position="85"/>
        <end position="281"/>
    </location>
</feature>
<evidence type="ECO:0000313" key="2">
    <source>
        <dbReference type="EMBL" id="ATX83009.1"/>
    </source>
</evidence>
<dbReference type="Gene3D" id="1.10.3210.10">
    <property type="entry name" value="Hypothetical protein af1432"/>
    <property type="match status" value="1"/>
</dbReference>
<dbReference type="InterPro" id="IPR052340">
    <property type="entry name" value="RNase_Y/CdgJ"/>
</dbReference>
<dbReference type="PANTHER" id="PTHR33525">
    <property type="match status" value="1"/>
</dbReference>
<dbReference type="AlphaFoldDB" id="A0A2K8L9T0"/>
<dbReference type="KEGG" id="mfn:Ga0123462_2174"/>
<accession>A0A2K8L9T0</accession>
<gene>
    <name evidence="2" type="ORF">Ga0123462_2174</name>
</gene>
<evidence type="ECO:0000313" key="3">
    <source>
        <dbReference type="Proteomes" id="UP000231637"/>
    </source>
</evidence>
<dbReference type="PROSITE" id="PS51833">
    <property type="entry name" value="HDOD"/>
    <property type="match status" value="1"/>
</dbReference>
<dbReference type="Pfam" id="PF08668">
    <property type="entry name" value="HDOD"/>
    <property type="match status" value="1"/>
</dbReference>
<dbReference type="SUPFAM" id="SSF109604">
    <property type="entry name" value="HD-domain/PDEase-like"/>
    <property type="match status" value="1"/>
</dbReference>
<dbReference type="Proteomes" id="UP000231637">
    <property type="component" value="Chromosome"/>
</dbReference>
<dbReference type="PANTHER" id="PTHR33525:SF6">
    <property type="entry name" value="HDOD DOMAIN-CONTAINING PROTEIN"/>
    <property type="match status" value="1"/>
</dbReference>